<dbReference type="Proteomes" id="UP000226592">
    <property type="component" value="Unassembled WGS sequence"/>
</dbReference>
<name>A0A2D6M087_9ARCH</name>
<sequence>MSISPAAARAIKARLAKMKAQQTAVKRLPSRNTLEAGIEAQKQKARQFMKNYLQVPRGGKRKREAQAVKRIRIAQKKLLAAQQQLQTAKTAAEKNSARGEIRAQKKELVFYYGIGLVMVAEAPREWRRLVKETGLGNKILEEVRTQIFS</sequence>
<evidence type="ECO:0000313" key="1">
    <source>
        <dbReference type="EMBL" id="MAG21834.1"/>
    </source>
</evidence>
<proteinExistence type="predicted"/>
<accession>A0A2D6M087</accession>
<comment type="caution">
    <text evidence="1">The sequence shown here is derived from an EMBL/GenBank/DDBJ whole genome shotgun (WGS) entry which is preliminary data.</text>
</comment>
<protein>
    <submittedName>
        <fullName evidence="1">Uncharacterized protein</fullName>
    </submittedName>
</protein>
<reference evidence="2" key="1">
    <citation type="submission" date="2017-09" db="EMBL/GenBank/DDBJ databases">
        <title>The Reconstruction of 2,631 Draft Metagenome-Assembled Genomes from the Global Oceans.</title>
        <authorList>
            <person name="Tully B.J."/>
            <person name="Graham E.D."/>
            <person name="Heidelberg J.F."/>
        </authorList>
    </citation>
    <scope>NUCLEOTIDE SEQUENCE [LARGE SCALE GENOMIC DNA]</scope>
</reference>
<evidence type="ECO:0000313" key="2">
    <source>
        <dbReference type="Proteomes" id="UP000226592"/>
    </source>
</evidence>
<organism evidence="1 2">
    <name type="scientific">Candidatus Iainarchaeum sp</name>
    <dbReference type="NCBI Taxonomy" id="3101447"/>
    <lineage>
        <taxon>Archaea</taxon>
        <taxon>Candidatus Iainarchaeota</taxon>
        <taxon>Candidatus Iainarchaeia</taxon>
        <taxon>Candidatus Iainarchaeales</taxon>
        <taxon>Candidatus Iainarchaeaceae</taxon>
        <taxon>Candidatus Iainarchaeum</taxon>
    </lineage>
</organism>
<gene>
    <name evidence="1" type="ORF">CL943_00820</name>
</gene>
<dbReference type="EMBL" id="NZBU01000002">
    <property type="protein sequence ID" value="MAG21834.1"/>
    <property type="molecule type" value="Genomic_DNA"/>
</dbReference>
<dbReference type="AlphaFoldDB" id="A0A2D6M087"/>